<proteinExistence type="predicted"/>
<dbReference type="SUPFAM" id="SSF52540">
    <property type="entry name" value="P-loop containing nucleoside triphosphate hydrolases"/>
    <property type="match status" value="1"/>
</dbReference>
<dbReference type="RefSeq" id="WP_269280570.1">
    <property type="nucleotide sequence ID" value="NZ_JAPVOI010000004.1"/>
</dbReference>
<reference evidence="1" key="1">
    <citation type="submission" date="2022-10" db="EMBL/GenBank/DDBJ databases">
        <title>Whole genome sequencing of three plant growth promoting bacteria isolated from Vachellia tortilis subsp. raddiana in Morocco.</title>
        <authorList>
            <person name="Hnini M."/>
            <person name="Zouagui R."/>
            <person name="Zouagui H."/>
            <person name="Chemao Elfihri M.-W."/>
            <person name="Ibrahimi A."/>
            <person name="Sbabou L."/>
            <person name="Aurag J."/>
        </authorList>
    </citation>
    <scope>NUCLEOTIDE SEQUENCE</scope>
    <source>
        <strain evidence="1">LMR678</strain>
    </source>
</reference>
<name>A0ABT4KGQ8_9HYPH</name>
<sequence length="99" mass="10463">MRQIRLIVTAGLPGSGKSIIAEGLARAIGAPVLSVDPIEAAMWRSDIPKYMTGIAAYEVAAAVAEENLKLGLTVIVDAVNPVEAARATWVDYRSVKRAS</sequence>
<dbReference type="Gene3D" id="3.40.50.300">
    <property type="entry name" value="P-loop containing nucleotide triphosphate hydrolases"/>
    <property type="match status" value="1"/>
</dbReference>
<dbReference type="Pfam" id="PF13671">
    <property type="entry name" value="AAA_33"/>
    <property type="match status" value="1"/>
</dbReference>
<dbReference type="EMBL" id="JAPVOI010000004">
    <property type="protein sequence ID" value="MCZ4091146.1"/>
    <property type="molecule type" value="Genomic_DNA"/>
</dbReference>
<dbReference type="PANTHER" id="PTHR37807:SF3">
    <property type="entry name" value="OS07G0160300 PROTEIN"/>
    <property type="match status" value="1"/>
</dbReference>
<evidence type="ECO:0000313" key="2">
    <source>
        <dbReference type="Proteomes" id="UP001079430"/>
    </source>
</evidence>
<gene>
    <name evidence="1" type="ORF">O3W52_14050</name>
</gene>
<accession>A0ABT4KGQ8</accession>
<protein>
    <submittedName>
        <fullName evidence="1">AAA family ATPase</fullName>
    </submittedName>
</protein>
<dbReference type="Proteomes" id="UP001079430">
    <property type="component" value="Unassembled WGS sequence"/>
</dbReference>
<comment type="caution">
    <text evidence="1">The sequence shown here is derived from an EMBL/GenBank/DDBJ whole genome shotgun (WGS) entry which is preliminary data.</text>
</comment>
<organism evidence="1 2">
    <name type="scientific">Sinorhizobium psoraleae</name>
    <dbReference type="NCBI Taxonomy" id="520838"/>
    <lineage>
        <taxon>Bacteria</taxon>
        <taxon>Pseudomonadati</taxon>
        <taxon>Pseudomonadota</taxon>
        <taxon>Alphaproteobacteria</taxon>
        <taxon>Hyphomicrobiales</taxon>
        <taxon>Rhizobiaceae</taxon>
        <taxon>Sinorhizobium/Ensifer group</taxon>
        <taxon>Sinorhizobium</taxon>
    </lineage>
</organism>
<evidence type="ECO:0000313" key="1">
    <source>
        <dbReference type="EMBL" id="MCZ4091146.1"/>
    </source>
</evidence>
<keyword evidence="2" id="KW-1185">Reference proteome</keyword>
<dbReference type="InterPro" id="IPR027417">
    <property type="entry name" value="P-loop_NTPase"/>
</dbReference>
<dbReference type="PANTHER" id="PTHR37807">
    <property type="entry name" value="OS07G0160300 PROTEIN"/>
    <property type="match status" value="1"/>
</dbReference>